<proteinExistence type="inferred from homology"/>
<dbReference type="CDD" id="cd03009">
    <property type="entry name" value="TryX_like_TryX_NRX"/>
    <property type="match status" value="2"/>
</dbReference>
<dbReference type="AlphaFoldDB" id="A0A6J1E4W9"/>
<dbReference type="OrthoDB" id="409136at2759"/>
<feature type="domain" description="Thioredoxin" evidence="11">
    <location>
        <begin position="1"/>
        <end position="143"/>
    </location>
</feature>
<accession>A0A6J1E4W9</accession>
<dbReference type="InterPro" id="IPR046349">
    <property type="entry name" value="C1-like_sf"/>
</dbReference>
<evidence type="ECO:0000259" key="10">
    <source>
        <dbReference type="PROSITE" id="PS50081"/>
    </source>
</evidence>
<keyword evidence="6" id="KW-0520">NAD</keyword>
<evidence type="ECO:0000313" key="13">
    <source>
        <dbReference type="RefSeq" id="XP_022159756.1"/>
    </source>
</evidence>
<evidence type="ECO:0000256" key="3">
    <source>
        <dbReference type="ARBA" id="ARBA00022737"/>
    </source>
</evidence>
<dbReference type="Pfam" id="PF03107">
    <property type="entry name" value="C1_2"/>
    <property type="match status" value="1"/>
</dbReference>
<feature type="domain" description="Phorbol-ester/DAG-type" evidence="10">
    <location>
        <begin position="498"/>
        <end position="548"/>
    </location>
</feature>
<comment type="catalytic activity">
    <reaction evidence="9">
        <text>[protein]-dithiol + NADP(+) = [protein]-disulfide + NADPH + H(+)</text>
        <dbReference type="Rhea" id="RHEA:18753"/>
        <dbReference type="Rhea" id="RHEA-COMP:10593"/>
        <dbReference type="Rhea" id="RHEA-COMP:10594"/>
        <dbReference type="ChEBI" id="CHEBI:15378"/>
        <dbReference type="ChEBI" id="CHEBI:29950"/>
        <dbReference type="ChEBI" id="CHEBI:50058"/>
        <dbReference type="ChEBI" id="CHEBI:57783"/>
        <dbReference type="ChEBI" id="CHEBI:58349"/>
        <dbReference type="EC" id="1.8.1.8"/>
    </reaction>
</comment>
<dbReference type="GO" id="GO:0046872">
    <property type="term" value="F:metal ion binding"/>
    <property type="evidence" value="ECO:0007669"/>
    <property type="project" value="UniProtKB-KW"/>
</dbReference>
<dbReference type="InterPro" id="IPR036249">
    <property type="entry name" value="Thioredoxin-like_sf"/>
</dbReference>
<dbReference type="InterPro" id="IPR012336">
    <property type="entry name" value="Thioredoxin-like_fold"/>
</dbReference>
<dbReference type="SUPFAM" id="SSF52833">
    <property type="entry name" value="Thioredoxin-like"/>
    <property type="match status" value="3"/>
</dbReference>
<dbReference type="Proteomes" id="UP000504603">
    <property type="component" value="Unplaced"/>
</dbReference>
<evidence type="ECO:0000313" key="12">
    <source>
        <dbReference type="Proteomes" id="UP000504603"/>
    </source>
</evidence>
<dbReference type="PROSITE" id="PS00194">
    <property type="entry name" value="THIOREDOXIN_1"/>
    <property type="match status" value="1"/>
</dbReference>
<dbReference type="KEGG" id="mcha:111026085"/>
<feature type="domain" description="Thioredoxin" evidence="11">
    <location>
        <begin position="318"/>
        <end position="478"/>
    </location>
</feature>
<keyword evidence="12" id="KW-1185">Reference proteome</keyword>
<organism evidence="12 13">
    <name type="scientific">Momordica charantia</name>
    <name type="common">Bitter gourd</name>
    <name type="synonym">Balsam pear</name>
    <dbReference type="NCBI Taxonomy" id="3673"/>
    <lineage>
        <taxon>Eukaryota</taxon>
        <taxon>Viridiplantae</taxon>
        <taxon>Streptophyta</taxon>
        <taxon>Embryophyta</taxon>
        <taxon>Tracheophyta</taxon>
        <taxon>Spermatophyta</taxon>
        <taxon>Magnoliopsida</taxon>
        <taxon>eudicotyledons</taxon>
        <taxon>Gunneridae</taxon>
        <taxon>Pentapetalae</taxon>
        <taxon>rosids</taxon>
        <taxon>fabids</taxon>
        <taxon>Cucurbitales</taxon>
        <taxon>Cucurbitaceae</taxon>
        <taxon>Momordiceae</taxon>
        <taxon>Momordica</taxon>
    </lineage>
</organism>
<keyword evidence="3" id="KW-0677">Repeat</keyword>
<dbReference type="PROSITE" id="PS51352">
    <property type="entry name" value="THIOREDOXIN_2"/>
    <property type="match status" value="2"/>
</dbReference>
<reference evidence="13" key="1">
    <citation type="submission" date="2025-08" db="UniProtKB">
        <authorList>
            <consortium name="RefSeq"/>
        </authorList>
    </citation>
    <scope>IDENTIFICATION</scope>
    <source>
        <strain evidence="13">OHB3-1</strain>
    </source>
</reference>
<dbReference type="Pfam" id="PF13905">
    <property type="entry name" value="Thioredoxin_8"/>
    <property type="match status" value="3"/>
</dbReference>
<comment type="catalytic activity">
    <reaction evidence="8">
        <text>[protein]-dithiol + NAD(+) = [protein]-disulfide + NADH + H(+)</text>
        <dbReference type="Rhea" id="RHEA:18749"/>
        <dbReference type="Rhea" id="RHEA-COMP:10593"/>
        <dbReference type="Rhea" id="RHEA-COMP:10594"/>
        <dbReference type="ChEBI" id="CHEBI:15378"/>
        <dbReference type="ChEBI" id="CHEBI:29950"/>
        <dbReference type="ChEBI" id="CHEBI:50058"/>
        <dbReference type="ChEBI" id="CHEBI:57540"/>
        <dbReference type="ChEBI" id="CHEBI:57945"/>
        <dbReference type="EC" id="1.8.1.8"/>
    </reaction>
</comment>
<evidence type="ECO:0000256" key="1">
    <source>
        <dbReference type="ARBA" id="ARBA00012612"/>
    </source>
</evidence>
<dbReference type="SUPFAM" id="SSF57889">
    <property type="entry name" value="Cysteine-rich domain"/>
    <property type="match status" value="1"/>
</dbReference>
<keyword evidence="4" id="KW-0862">Zinc</keyword>
<evidence type="ECO:0000259" key="11">
    <source>
        <dbReference type="PROSITE" id="PS51352"/>
    </source>
</evidence>
<protein>
    <recommendedName>
        <fullName evidence="1">protein-disulfide reductase</fullName>
        <ecNumber evidence="1">1.8.1.8</ecNumber>
    </recommendedName>
</protein>
<keyword evidence="5" id="KW-0560">Oxidoreductase</keyword>
<dbReference type="PROSITE" id="PS50081">
    <property type="entry name" value="ZF_DAG_PE_2"/>
    <property type="match status" value="1"/>
</dbReference>
<dbReference type="InterPro" id="IPR002219">
    <property type="entry name" value="PKC_DAG/PE"/>
</dbReference>
<evidence type="ECO:0000256" key="5">
    <source>
        <dbReference type="ARBA" id="ARBA00023002"/>
    </source>
</evidence>
<name>A0A6J1E4W9_MOMCH</name>
<evidence type="ECO:0000256" key="6">
    <source>
        <dbReference type="ARBA" id="ARBA00023027"/>
    </source>
</evidence>
<dbReference type="PANTHER" id="PTHR13871:SF96">
    <property type="entry name" value="THIOREDOXIN DOMAIN-CONTAINING PROTEIN"/>
    <property type="match status" value="1"/>
</dbReference>
<sequence length="559" mass="63583">MASDAVHDLNSLISSEGRDFLIRNNGDQVKISSLIGKIVGLYFSASWCSPCRSFTPVFAGVYEELASKCDFEVVFVSDDNDEESFKDYFSKMPWLSIPFSHLETKECLNEIFRVSGIPHLVVLDANGKVSTDEGVELVREHGVHAYPFTAQHIKLLKDKEDEAKRNQTISSILVSNTRSYVISNDGNQIPVSELEGKLIGLYFSVYGHKWCDELTPTLVEAYKKLNEKGENFEIVLISLDDEDEGFNETFKTMPWLALPLKDEKCKKLVRYFELSDIPTLVIIGQDGKTLNANAAELVEEHGIDAYPFTLEKLEKLAEIQKAKLESQTLESLLVSGETDFVIGKNGAKVPVSELVGKNILLYFSAHWCPSCRAFLPKLTETYNEIKRKGKEFEVIFISSDSDQNSFEEFFSGMPWLALPFEDERKKFLSRRFKIQRIPALIALNQSGRTVSTDALKLIRVHGADAFPFTKERVKQLEEQLEEKAKGWPEKLKHKLHEEHKLVRTRRAYICDACDEMGYSWSFYCQECDFDLHPKCAFENGGAEEERECQVCDGDVCRKA</sequence>
<gene>
    <name evidence="13" type="primary">LOC111026085</name>
</gene>
<dbReference type="InterPro" id="IPR052259">
    <property type="entry name" value="Nucleoredoxin-like"/>
</dbReference>
<evidence type="ECO:0000256" key="2">
    <source>
        <dbReference type="ARBA" id="ARBA00022723"/>
    </source>
</evidence>
<dbReference type="InterPro" id="IPR045870">
    <property type="entry name" value="TryX_NRX_thioredoxin_dom"/>
</dbReference>
<dbReference type="GO" id="GO:0004791">
    <property type="term" value="F:thioredoxin-disulfide reductase (NADPH) activity"/>
    <property type="evidence" value="ECO:0007669"/>
    <property type="project" value="InterPro"/>
</dbReference>
<dbReference type="PANTHER" id="PTHR13871">
    <property type="entry name" value="THIOREDOXIN"/>
    <property type="match status" value="1"/>
</dbReference>
<evidence type="ECO:0000256" key="8">
    <source>
        <dbReference type="ARBA" id="ARBA00047388"/>
    </source>
</evidence>
<dbReference type="InterPro" id="IPR004146">
    <property type="entry name" value="DC1"/>
</dbReference>
<dbReference type="InterPro" id="IPR017937">
    <property type="entry name" value="Thioredoxin_CS"/>
</dbReference>
<comment type="similarity">
    <text evidence="7">Belongs to the nucleoredoxin family.</text>
</comment>
<keyword evidence="2" id="KW-0479">Metal-binding</keyword>
<dbReference type="Gene3D" id="3.40.30.10">
    <property type="entry name" value="Glutaredoxin"/>
    <property type="match status" value="3"/>
</dbReference>
<evidence type="ECO:0000256" key="9">
    <source>
        <dbReference type="ARBA" id="ARBA00047804"/>
    </source>
</evidence>
<dbReference type="EC" id="1.8.1.8" evidence="1"/>
<evidence type="ECO:0000256" key="4">
    <source>
        <dbReference type="ARBA" id="ARBA00022833"/>
    </source>
</evidence>
<evidence type="ECO:0000256" key="7">
    <source>
        <dbReference type="ARBA" id="ARBA00025782"/>
    </source>
</evidence>
<dbReference type="InterPro" id="IPR013766">
    <property type="entry name" value="Thioredoxin_domain"/>
</dbReference>
<dbReference type="GeneID" id="111026085"/>
<dbReference type="RefSeq" id="XP_022159756.1">
    <property type="nucleotide sequence ID" value="XM_022304064.1"/>
</dbReference>